<dbReference type="SUPFAM" id="SSF52540">
    <property type="entry name" value="P-loop containing nucleoside triphosphate hydrolases"/>
    <property type="match status" value="1"/>
</dbReference>
<comment type="caution">
    <text evidence="4">The sequence shown here is derived from an EMBL/GenBank/DDBJ whole genome shotgun (WGS) entry which is preliminary data.</text>
</comment>
<feature type="region of interest" description="Disordered" evidence="2">
    <location>
        <begin position="75"/>
        <end position="99"/>
    </location>
</feature>
<evidence type="ECO:0000256" key="2">
    <source>
        <dbReference type="SAM" id="MobiDB-lite"/>
    </source>
</evidence>
<dbReference type="PROSITE" id="PS00662">
    <property type="entry name" value="T2SP_E"/>
    <property type="match status" value="1"/>
</dbReference>
<dbReference type="Pfam" id="PF00437">
    <property type="entry name" value="T2SSE"/>
    <property type="match status" value="1"/>
</dbReference>
<dbReference type="RefSeq" id="WP_419195270.1">
    <property type="nucleotide sequence ID" value="NZ_SJPJ01000002.1"/>
</dbReference>
<accession>A0A5C5YP24</accession>
<comment type="similarity">
    <text evidence="1">Belongs to the GSP E family.</text>
</comment>
<name>A0A5C5YP24_9BACT</name>
<dbReference type="AlphaFoldDB" id="A0A5C5YP24"/>
<dbReference type="CDD" id="cd01131">
    <property type="entry name" value="PilT"/>
    <property type="match status" value="1"/>
</dbReference>
<dbReference type="NCBIfam" id="TIGR01420">
    <property type="entry name" value="pilT_fam"/>
    <property type="match status" value="1"/>
</dbReference>
<dbReference type="Proteomes" id="UP000315010">
    <property type="component" value="Unassembled WGS sequence"/>
</dbReference>
<feature type="compositionally biased region" description="Low complexity" evidence="2">
    <location>
        <begin position="87"/>
        <end position="99"/>
    </location>
</feature>
<organism evidence="4 5">
    <name type="scientific">Novipirellula herctigrandis</name>
    <dbReference type="NCBI Taxonomy" id="2527986"/>
    <lineage>
        <taxon>Bacteria</taxon>
        <taxon>Pseudomonadati</taxon>
        <taxon>Planctomycetota</taxon>
        <taxon>Planctomycetia</taxon>
        <taxon>Pirellulales</taxon>
        <taxon>Pirellulaceae</taxon>
        <taxon>Novipirellula</taxon>
    </lineage>
</organism>
<dbReference type="EMBL" id="SJPJ01000002">
    <property type="protein sequence ID" value="TWT76593.1"/>
    <property type="molecule type" value="Genomic_DNA"/>
</dbReference>
<reference evidence="4 5" key="1">
    <citation type="submission" date="2019-02" db="EMBL/GenBank/DDBJ databases">
        <title>Deep-cultivation of Planctomycetes and their phenomic and genomic characterization uncovers novel biology.</title>
        <authorList>
            <person name="Wiegand S."/>
            <person name="Jogler M."/>
            <person name="Boedeker C."/>
            <person name="Pinto D."/>
            <person name="Vollmers J."/>
            <person name="Rivas-Marin E."/>
            <person name="Kohn T."/>
            <person name="Peeters S.H."/>
            <person name="Heuer A."/>
            <person name="Rast P."/>
            <person name="Oberbeckmann S."/>
            <person name="Bunk B."/>
            <person name="Jeske O."/>
            <person name="Meyerdierks A."/>
            <person name="Storesund J.E."/>
            <person name="Kallscheuer N."/>
            <person name="Luecker S."/>
            <person name="Lage O.M."/>
            <person name="Pohl T."/>
            <person name="Merkel B.J."/>
            <person name="Hornburger P."/>
            <person name="Mueller R.-W."/>
            <person name="Bruemmer F."/>
            <person name="Labrenz M."/>
            <person name="Spormann A.M."/>
            <person name="Op Den Camp H."/>
            <person name="Overmann J."/>
            <person name="Amann R."/>
            <person name="Jetten M.S.M."/>
            <person name="Mascher T."/>
            <person name="Medema M.H."/>
            <person name="Devos D.P."/>
            <person name="Kaster A.-K."/>
            <person name="Ovreas L."/>
            <person name="Rohde M."/>
            <person name="Galperin M.Y."/>
            <person name="Jogler C."/>
        </authorList>
    </citation>
    <scope>NUCLEOTIDE SEQUENCE [LARGE SCALE GENOMIC DNA]</scope>
    <source>
        <strain evidence="4 5">CA13</strain>
    </source>
</reference>
<dbReference type="InterPro" id="IPR006321">
    <property type="entry name" value="PilT/PilU"/>
</dbReference>
<sequence>MSKASQQVFRLIALHNKLLPEPELDALLAEFSDPLQALEQLVQRKVVSEKKAAQFQSVFKKQLDKLTAEYLCEADETPQPISPQTPKSSESSKASTAAEAKVVAKNESKRLAKPGVELIHGLMLEARRMGASDLHIKSGMVPVVRVHGLLKDLPYPSLTADVAEQSLLAILTDAQRSAFKADLELDFSYDGGEELGRYRSNLLFQHRGVDGVFRLIPETIPTFEQLQLPDAVKRFTEHRVGVVLVTGPKGSGKTTTLAAMVDRINRNRAEHIITVEDPIEFVHPCKRGHVNQRQVGTHTKSFSNALRSALREAPDVIMVGEMRDLETTSLAITAAETGHLVLATLHTPDAIRTIGRILDEFPPKEQPQIRAMLSESLCGICSQLLLPGADEKSMALAVEVLVNTQAIGHLIREEKVHQIHGVMETGKQHGMILMDDSLIRLAKEGRIAPEMAYEYAQNQKYVKAELALEGE</sequence>
<proteinExistence type="inferred from homology"/>
<evidence type="ECO:0000259" key="3">
    <source>
        <dbReference type="PROSITE" id="PS00662"/>
    </source>
</evidence>
<evidence type="ECO:0000313" key="4">
    <source>
        <dbReference type="EMBL" id="TWT76593.1"/>
    </source>
</evidence>
<feature type="domain" description="Bacterial type II secretion system protein E" evidence="3">
    <location>
        <begin position="310"/>
        <end position="324"/>
    </location>
</feature>
<dbReference type="InterPro" id="IPR027417">
    <property type="entry name" value="P-loop_NTPase"/>
</dbReference>
<evidence type="ECO:0000256" key="1">
    <source>
        <dbReference type="ARBA" id="ARBA00006611"/>
    </source>
</evidence>
<evidence type="ECO:0000313" key="5">
    <source>
        <dbReference type="Proteomes" id="UP000315010"/>
    </source>
</evidence>
<dbReference type="GO" id="GO:0016887">
    <property type="term" value="F:ATP hydrolysis activity"/>
    <property type="evidence" value="ECO:0007669"/>
    <property type="project" value="InterPro"/>
</dbReference>
<protein>
    <submittedName>
        <fullName evidence="4">Twitching mobility protein</fullName>
    </submittedName>
</protein>
<dbReference type="InterPro" id="IPR050921">
    <property type="entry name" value="T4SS_GSP_E_ATPase"/>
</dbReference>
<dbReference type="GO" id="GO:0005524">
    <property type="term" value="F:ATP binding"/>
    <property type="evidence" value="ECO:0007669"/>
    <property type="project" value="InterPro"/>
</dbReference>
<keyword evidence="5" id="KW-1185">Reference proteome</keyword>
<dbReference type="PANTHER" id="PTHR30486">
    <property type="entry name" value="TWITCHING MOTILITY PROTEIN PILT"/>
    <property type="match status" value="1"/>
</dbReference>
<dbReference type="Gene3D" id="3.30.450.90">
    <property type="match status" value="1"/>
</dbReference>
<dbReference type="Gene3D" id="3.40.50.300">
    <property type="entry name" value="P-loop containing nucleotide triphosphate hydrolases"/>
    <property type="match status" value="1"/>
</dbReference>
<gene>
    <name evidence="4" type="primary">pilT_4</name>
    <name evidence="4" type="ORF">CA13_70890</name>
</gene>
<dbReference type="InterPro" id="IPR001482">
    <property type="entry name" value="T2SS/T4SS_dom"/>
</dbReference>